<reference evidence="1 2" key="1">
    <citation type="submission" date="2024-08" db="EMBL/GenBank/DDBJ databases">
        <authorList>
            <person name="Arias E."/>
        </authorList>
    </citation>
    <scope>NUCLEOTIDE SEQUENCE [LARGE SCALE GENOMIC DNA]</scope>
    <source>
        <strain evidence="1 2">FAM 25317</strain>
    </source>
</reference>
<dbReference type="EMBL" id="JBGQPK010000004">
    <property type="protein sequence ID" value="MFL2028425.1"/>
    <property type="molecule type" value="Genomic_DNA"/>
</dbReference>
<evidence type="ECO:0008006" key="3">
    <source>
        <dbReference type="Google" id="ProtNLM"/>
    </source>
</evidence>
<name>A0ABW8UAX7_9LACO</name>
<organism evidence="1 2">
    <name type="scientific">Loigolactobacillus zhaoyuanensis</name>
    <dbReference type="NCBI Taxonomy" id="2486017"/>
    <lineage>
        <taxon>Bacteria</taxon>
        <taxon>Bacillati</taxon>
        <taxon>Bacillota</taxon>
        <taxon>Bacilli</taxon>
        <taxon>Lactobacillales</taxon>
        <taxon>Lactobacillaceae</taxon>
        <taxon>Loigolactobacillus</taxon>
    </lineage>
</organism>
<proteinExistence type="predicted"/>
<evidence type="ECO:0000313" key="1">
    <source>
        <dbReference type="EMBL" id="MFL2028425.1"/>
    </source>
</evidence>
<dbReference type="RefSeq" id="WP_125550623.1">
    <property type="nucleotide sequence ID" value="NZ_JBGQPK010000004.1"/>
</dbReference>
<sequence length="93" mass="10235">MTTKQTFIATEFPKLNFYTSQILKVHGAHHPELGTVRELFVDMATKVDTDPAADLTPELAQLATVTNNYTVPADGCEAYQATYALLADFQQLA</sequence>
<keyword evidence="2" id="KW-1185">Reference proteome</keyword>
<accession>A0ABW8UAX7</accession>
<evidence type="ECO:0000313" key="2">
    <source>
        <dbReference type="Proteomes" id="UP001625389"/>
    </source>
</evidence>
<dbReference type="Proteomes" id="UP001625389">
    <property type="component" value="Unassembled WGS sequence"/>
</dbReference>
<gene>
    <name evidence="1" type="ORF">ACEN34_02215</name>
</gene>
<comment type="caution">
    <text evidence="1">The sequence shown here is derived from an EMBL/GenBank/DDBJ whole genome shotgun (WGS) entry which is preliminary data.</text>
</comment>
<protein>
    <recommendedName>
        <fullName evidence="3">Iron-sulfur cluster repair di-iron protein, ric</fullName>
    </recommendedName>
</protein>